<feature type="domain" description="HTH bat-type" evidence="3">
    <location>
        <begin position="154"/>
        <end position="205"/>
    </location>
</feature>
<evidence type="ECO:0000313" key="8">
    <source>
        <dbReference type="Proteomes" id="UP000258707"/>
    </source>
</evidence>
<name>A0A346PBM8_9EURY</name>
<reference evidence="5" key="3">
    <citation type="journal article" date="2019" name="Int. J. Syst. Evol. Microbiol.">
        <title>Natronolimnobius sulfurireducens sp. nov. and Halalkaliarchaeum desulfuricum gen. nov., sp. nov., the first sulfur-respiring alkaliphilic haloarchaea from hypersaline alkaline lakes.</title>
        <authorList>
            <person name="Sorokin D.Y."/>
            <person name="Yakimov M."/>
            <person name="Messina E."/>
            <person name="Merkel A.Y."/>
            <person name="Bale N.J."/>
            <person name="Sinninghe Damste J.S."/>
        </authorList>
    </citation>
    <scope>NUCLEOTIDE SEQUENCE</scope>
    <source>
        <strain evidence="6">AArc-Mg</strain>
        <strain evidence="5">AArc1</strain>
    </source>
</reference>
<proteinExistence type="predicted"/>
<protein>
    <submittedName>
        <fullName evidence="6">Bacterio-opsin activator domain-containing protein</fullName>
    </submittedName>
    <submittedName>
        <fullName evidence="5">Transcriptional regulator, contains HTH domain</fullName>
    </submittedName>
</protein>
<dbReference type="EMBL" id="CP024047">
    <property type="protein sequence ID" value="AXR76923.1"/>
    <property type="molecule type" value="Genomic_DNA"/>
</dbReference>
<organism evidence="5 8">
    <name type="scientific">Natrarchaeobaculum sulfurireducens</name>
    <dbReference type="NCBI Taxonomy" id="2044521"/>
    <lineage>
        <taxon>Archaea</taxon>
        <taxon>Methanobacteriati</taxon>
        <taxon>Methanobacteriota</taxon>
        <taxon>Stenosarchaea group</taxon>
        <taxon>Halobacteria</taxon>
        <taxon>Halobacteriales</taxon>
        <taxon>Natrialbaceae</taxon>
        <taxon>Natrarchaeobaculum</taxon>
    </lineage>
</organism>
<evidence type="ECO:0000256" key="1">
    <source>
        <dbReference type="ARBA" id="ARBA00023015"/>
    </source>
</evidence>
<dbReference type="SUPFAM" id="SSF88659">
    <property type="entry name" value="Sigma3 and sigma4 domains of RNA polymerase sigma factors"/>
    <property type="match status" value="1"/>
</dbReference>
<keyword evidence="7" id="KW-1185">Reference proteome</keyword>
<dbReference type="CDD" id="cd00086">
    <property type="entry name" value="homeodomain"/>
    <property type="match status" value="1"/>
</dbReference>
<dbReference type="EMBL" id="CP027033">
    <property type="protein sequence ID" value="AXR80589.1"/>
    <property type="molecule type" value="Genomic_DNA"/>
</dbReference>
<evidence type="ECO:0000313" key="7">
    <source>
        <dbReference type="Proteomes" id="UP000258613"/>
    </source>
</evidence>
<dbReference type="InterPro" id="IPR007050">
    <property type="entry name" value="HTH_bacterioopsin"/>
</dbReference>
<dbReference type="Pfam" id="PF04967">
    <property type="entry name" value="HTH_10"/>
    <property type="match status" value="1"/>
</dbReference>
<dbReference type="RefSeq" id="WP_117363117.1">
    <property type="nucleotide sequence ID" value="NZ_CP024047.1"/>
</dbReference>
<dbReference type="InterPro" id="IPR001356">
    <property type="entry name" value="HD"/>
</dbReference>
<evidence type="ECO:0000313" key="6">
    <source>
        <dbReference type="EMBL" id="AXR80589.1"/>
    </source>
</evidence>
<gene>
    <name evidence="5" type="ORF">AArc1_0579</name>
    <name evidence="6" type="ORF">AArcMg_0566</name>
</gene>
<dbReference type="AlphaFoldDB" id="A0A346PBM8"/>
<dbReference type="KEGG" id="nan:AArc1_0579"/>
<dbReference type="GeneID" id="37641048"/>
<feature type="domain" description="Bacterioopsin transcriptional activator GAF and HTH associated" evidence="4">
    <location>
        <begin position="12"/>
        <end position="146"/>
    </location>
</feature>
<keyword evidence="2" id="KW-0804">Transcription</keyword>
<keyword evidence="1" id="KW-0805">Transcription regulation</keyword>
<dbReference type="PANTHER" id="PTHR34236:SF1">
    <property type="entry name" value="DIMETHYL SULFOXIDE REDUCTASE TRANSCRIPTIONAL ACTIVATOR"/>
    <property type="match status" value="1"/>
</dbReference>
<dbReference type="GO" id="GO:0003677">
    <property type="term" value="F:DNA binding"/>
    <property type="evidence" value="ECO:0007669"/>
    <property type="project" value="InterPro"/>
</dbReference>
<dbReference type="KEGG" id="nag:AArcMg_0566"/>
<evidence type="ECO:0000259" key="3">
    <source>
        <dbReference type="Pfam" id="PF04967"/>
    </source>
</evidence>
<dbReference type="Pfam" id="PF15915">
    <property type="entry name" value="BAT"/>
    <property type="match status" value="1"/>
</dbReference>
<dbReference type="PANTHER" id="PTHR34236">
    <property type="entry name" value="DIMETHYL SULFOXIDE REDUCTASE TRANSCRIPTIONAL ACTIVATOR"/>
    <property type="match status" value="1"/>
</dbReference>
<dbReference type="InterPro" id="IPR031803">
    <property type="entry name" value="BAT_GAF/HTH-assoc"/>
</dbReference>
<sequence length="219" mass="24607">MSTIAELRLPAPETTLATAFEHAPDATFDLESSVSKTNPCLWVSGVDRDGIEVAFEADPSVEAYELVVETRTRLLYDVVFPDGDGISRLCDPLLEDGGSLLEAWGADGWWQVRVRFPDRTALTNAYDRLVEREINVDLRRVSDVTNGTEPDTRLTPEQREALEAALKYGYFEIPRRISMEELANELGISHQALSERFRRAYETLVDEELQPVGEQSTAE</sequence>
<reference evidence="7" key="2">
    <citation type="submission" date="2018-02" db="EMBL/GenBank/DDBJ databases">
        <title>Phenotypic and genomic properties of facultatively anaerobic sulfur-reducing natronoarchaea from hypersaline soda lakes.</title>
        <authorList>
            <person name="Sorokin D.Y."/>
            <person name="Kublanov I.V."/>
            <person name="Roman P."/>
            <person name="Sinninghe Damste J.S."/>
            <person name="Golyshin P.N."/>
            <person name="Rojo D."/>
            <person name="Ciordia S."/>
            <person name="Mena M.D.C."/>
            <person name="Ferrer M."/>
            <person name="Messina E."/>
            <person name="Smedile F."/>
            <person name="La Spada G."/>
            <person name="La Cono V."/>
            <person name="Yakimov M.M."/>
        </authorList>
    </citation>
    <scope>NUCLEOTIDE SEQUENCE [LARGE SCALE GENOMIC DNA]</scope>
    <source>
        <strain evidence="7">AArc-Mg</strain>
    </source>
</reference>
<accession>A0A346PM44</accession>
<dbReference type="Proteomes" id="UP000258707">
    <property type="component" value="Chromosome"/>
</dbReference>
<accession>A0A346PBM8</accession>
<dbReference type="Proteomes" id="UP000258613">
    <property type="component" value="Chromosome"/>
</dbReference>
<reference evidence="8" key="1">
    <citation type="submission" date="2017-10" db="EMBL/GenBank/DDBJ databases">
        <title>Phenotypic and genomic properties of facultatively anaerobic sulfur-reducing natronoarchaea from hypersaline soda lakes.</title>
        <authorList>
            <person name="Sorokin D.Y."/>
            <person name="Kublanov I.V."/>
            <person name="Roman P."/>
            <person name="Sinninghe Damste J.S."/>
            <person name="Golyshin P.N."/>
            <person name="Rojo D."/>
            <person name="Ciordia S."/>
            <person name="Mena Md.C."/>
            <person name="Ferrer M."/>
            <person name="Messina E."/>
            <person name="Smedile F."/>
            <person name="La Spada G."/>
            <person name="La Cono V."/>
            <person name="Yakimov M.M."/>
        </authorList>
    </citation>
    <scope>NUCLEOTIDE SEQUENCE [LARGE SCALE GENOMIC DNA]</scope>
    <source>
        <strain evidence="8">AArc1</strain>
    </source>
</reference>
<dbReference type="OrthoDB" id="194721at2157"/>
<evidence type="ECO:0000259" key="4">
    <source>
        <dbReference type="Pfam" id="PF15915"/>
    </source>
</evidence>
<evidence type="ECO:0000313" key="5">
    <source>
        <dbReference type="EMBL" id="AXR76923.1"/>
    </source>
</evidence>
<dbReference type="InterPro" id="IPR013324">
    <property type="entry name" value="RNA_pol_sigma_r3/r4-like"/>
</dbReference>
<evidence type="ECO:0000256" key="2">
    <source>
        <dbReference type="ARBA" id="ARBA00023163"/>
    </source>
</evidence>